<dbReference type="PANTHER" id="PTHR13016">
    <property type="entry name" value="AMMECR1 HOMOLOG"/>
    <property type="match status" value="1"/>
</dbReference>
<reference evidence="2 3" key="1">
    <citation type="submission" date="2016-03" db="EMBL/GenBank/DDBJ databases">
        <authorList>
            <person name="Heylen K."/>
            <person name="De Vos P."/>
            <person name="Vekeman B."/>
        </authorList>
    </citation>
    <scope>NUCLEOTIDE SEQUENCE [LARGE SCALE GENOMIC DNA]</scope>
    <source>
        <strain evidence="2 3">R-49807</strain>
    </source>
</reference>
<dbReference type="NCBIfam" id="TIGR04335">
    <property type="entry name" value="AmmeMemoSam_A"/>
    <property type="match status" value="1"/>
</dbReference>
<dbReference type="Pfam" id="PF01871">
    <property type="entry name" value="AMMECR1"/>
    <property type="match status" value="1"/>
</dbReference>
<evidence type="ECO:0000259" key="1">
    <source>
        <dbReference type="PROSITE" id="PS51112"/>
    </source>
</evidence>
<dbReference type="InterPro" id="IPR027485">
    <property type="entry name" value="AMMECR1_N"/>
</dbReference>
<dbReference type="InterPro" id="IPR023473">
    <property type="entry name" value="AMMECR1"/>
</dbReference>
<dbReference type="InterPro" id="IPR027623">
    <property type="entry name" value="AmmeMemoSam_A"/>
</dbReference>
<accession>A0AA91I702</accession>
<dbReference type="RefSeq" id="WP_064024880.1">
    <property type="nucleotide sequence ID" value="NZ_LUUL01000045.1"/>
</dbReference>
<organism evidence="2 3">
    <name type="scientific">Methylomonas koyamae</name>
    <dbReference type="NCBI Taxonomy" id="702114"/>
    <lineage>
        <taxon>Bacteria</taxon>
        <taxon>Pseudomonadati</taxon>
        <taxon>Pseudomonadota</taxon>
        <taxon>Gammaproteobacteria</taxon>
        <taxon>Methylococcales</taxon>
        <taxon>Methylococcaceae</taxon>
        <taxon>Methylomonas</taxon>
    </lineage>
</organism>
<protein>
    <recommendedName>
        <fullName evidence="1">AMMECR1 domain-containing protein</fullName>
    </recommendedName>
</protein>
<feature type="domain" description="AMMECR1" evidence="1">
    <location>
        <begin position="6"/>
        <end position="185"/>
    </location>
</feature>
<sequence>MSLTEDQRQRLLALARQSISHGLQTGRPLTVELSDYPGELSAHRATFVTLERAGQLRGCIGMLEARRPLAEDVAENAFAAAFRDPRFPPLRDSELAGLDLHISVLAPAEPLPVASEADLLQQLRPGVDGLILQEGGRRATFLPAVWDDLPEPARFLNHLKQKAGLPAAYWSDSLRFFRYTTESFG</sequence>
<proteinExistence type="predicted"/>
<dbReference type="SUPFAM" id="SSF143447">
    <property type="entry name" value="AMMECR1-like"/>
    <property type="match status" value="1"/>
</dbReference>
<dbReference type="PROSITE" id="PS51112">
    <property type="entry name" value="AMMECR1"/>
    <property type="match status" value="1"/>
</dbReference>
<evidence type="ECO:0000313" key="3">
    <source>
        <dbReference type="Proteomes" id="UP000077734"/>
    </source>
</evidence>
<dbReference type="InterPro" id="IPR036071">
    <property type="entry name" value="AMMECR1_dom_sf"/>
</dbReference>
<dbReference type="Gene3D" id="3.30.1490.150">
    <property type="entry name" value="Hypothetical protein ph0010, domain 2"/>
    <property type="match status" value="1"/>
</dbReference>
<evidence type="ECO:0000313" key="2">
    <source>
        <dbReference type="EMBL" id="OAI29383.1"/>
    </source>
</evidence>
<dbReference type="NCBIfam" id="TIGR00296">
    <property type="entry name" value="TIGR00296 family protein"/>
    <property type="match status" value="1"/>
</dbReference>
<dbReference type="InterPro" id="IPR002733">
    <property type="entry name" value="AMMECR1_domain"/>
</dbReference>
<comment type="caution">
    <text evidence="2">The sequence shown here is derived from an EMBL/GenBank/DDBJ whole genome shotgun (WGS) entry which is preliminary data.</text>
</comment>
<keyword evidence="3" id="KW-1185">Reference proteome</keyword>
<dbReference type="AlphaFoldDB" id="A0AA91I702"/>
<dbReference type="EMBL" id="LUUL01000045">
    <property type="protein sequence ID" value="OAI29383.1"/>
    <property type="molecule type" value="Genomic_DNA"/>
</dbReference>
<name>A0AA91I702_9GAMM</name>
<dbReference type="Proteomes" id="UP000077734">
    <property type="component" value="Unassembled WGS sequence"/>
</dbReference>
<dbReference type="Gene3D" id="3.30.700.20">
    <property type="entry name" value="Hypothetical protein ph0010, domain 1"/>
    <property type="match status" value="1"/>
</dbReference>
<gene>
    <name evidence="2" type="ORF">A1356_04615</name>
</gene>
<dbReference type="PANTHER" id="PTHR13016:SF0">
    <property type="entry name" value="AMME SYNDROME CANDIDATE GENE 1 PROTEIN"/>
    <property type="match status" value="1"/>
</dbReference>